<feature type="compositionally biased region" description="Polar residues" evidence="1">
    <location>
        <begin position="86"/>
        <end position="107"/>
    </location>
</feature>
<feature type="compositionally biased region" description="Basic residues" evidence="1">
    <location>
        <begin position="116"/>
        <end position="125"/>
    </location>
</feature>
<comment type="caution">
    <text evidence="2">The sequence shown here is derived from an EMBL/GenBank/DDBJ whole genome shotgun (WGS) entry which is preliminary data.</text>
</comment>
<gene>
    <name evidence="2" type="ORF">EB796_006624</name>
</gene>
<dbReference type="AlphaFoldDB" id="A0A7J7KA60"/>
<evidence type="ECO:0000256" key="1">
    <source>
        <dbReference type="SAM" id="MobiDB-lite"/>
    </source>
</evidence>
<dbReference type="Proteomes" id="UP000593567">
    <property type="component" value="Unassembled WGS sequence"/>
</dbReference>
<reference evidence="2" key="1">
    <citation type="submission" date="2020-06" db="EMBL/GenBank/DDBJ databases">
        <title>Draft genome of Bugula neritina, a colonial animal packing powerful symbionts and potential medicines.</title>
        <authorList>
            <person name="Rayko M."/>
        </authorList>
    </citation>
    <scope>NUCLEOTIDE SEQUENCE [LARGE SCALE GENOMIC DNA]</scope>
    <source>
        <strain evidence="2">Kwan_BN1</strain>
    </source>
</reference>
<evidence type="ECO:0000313" key="2">
    <source>
        <dbReference type="EMBL" id="KAF6035065.1"/>
    </source>
</evidence>
<evidence type="ECO:0000313" key="3">
    <source>
        <dbReference type="Proteomes" id="UP000593567"/>
    </source>
</evidence>
<accession>A0A7J7KA60</accession>
<organism evidence="2 3">
    <name type="scientific">Bugula neritina</name>
    <name type="common">Brown bryozoan</name>
    <name type="synonym">Sertularia neritina</name>
    <dbReference type="NCBI Taxonomy" id="10212"/>
    <lineage>
        <taxon>Eukaryota</taxon>
        <taxon>Metazoa</taxon>
        <taxon>Spiralia</taxon>
        <taxon>Lophotrochozoa</taxon>
        <taxon>Bryozoa</taxon>
        <taxon>Gymnolaemata</taxon>
        <taxon>Cheilostomatida</taxon>
        <taxon>Flustrina</taxon>
        <taxon>Buguloidea</taxon>
        <taxon>Bugulidae</taxon>
        <taxon>Bugula</taxon>
    </lineage>
</organism>
<protein>
    <submittedName>
        <fullName evidence="2">Uncharacterized protein</fullName>
    </submittedName>
</protein>
<dbReference type="EMBL" id="VXIV02000943">
    <property type="protein sequence ID" value="KAF6035065.1"/>
    <property type="molecule type" value="Genomic_DNA"/>
</dbReference>
<feature type="region of interest" description="Disordered" evidence="1">
    <location>
        <begin position="1"/>
        <end position="154"/>
    </location>
</feature>
<name>A0A7J7KA60_BUGNE</name>
<proteinExistence type="predicted"/>
<keyword evidence="3" id="KW-1185">Reference proteome</keyword>
<feature type="compositionally biased region" description="Basic and acidic residues" evidence="1">
    <location>
        <begin position="42"/>
        <end position="55"/>
    </location>
</feature>
<sequence>MCSTFYRNDEKNKERKLHIREKKLKEANEQTYKIRPGPEPVTRYEEGSRGKRNKQDPNIQTESSTHAATEKSQTGFKQRNGAANDLTVSMENGRSTSNSTQLPSLNIANEKPQTEKKKKKKKKRKHIDEESGVELSGYNNLVYDDMGHSASVPT</sequence>
<feature type="compositionally biased region" description="Polar residues" evidence="1">
    <location>
        <begin position="56"/>
        <end position="77"/>
    </location>
</feature>